<gene>
    <name evidence="20" type="ORF">Lpp126_00902</name>
</gene>
<dbReference type="GO" id="GO:0016036">
    <property type="term" value="P:cellular response to phosphate starvation"/>
    <property type="evidence" value="ECO:0007669"/>
    <property type="project" value="TreeGrafter"/>
</dbReference>
<dbReference type="Pfam" id="PF00486">
    <property type="entry name" value="Trans_reg_C"/>
    <property type="match status" value="1"/>
</dbReference>
<comment type="caution">
    <text evidence="20">The sequence shown here is derived from an EMBL/GenBank/DDBJ whole genome shotgun (WGS) entry which is preliminary data.</text>
</comment>
<reference evidence="20 21" key="1">
    <citation type="journal article" date="2013" name="PLoS ONE">
        <title>Lactobacillus paracasei comparative genomics: towards species pan-genome definition and exploitation of diversity.</title>
        <authorList>
            <person name="Smokvina T."/>
            <person name="Wels M."/>
            <person name="Polka J."/>
            <person name="Chervaux C."/>
            <person name="Brisse S."/>
            <person name="Boekhorst J."/>
            <person name="van Hylckama Vlieg J.E."/>
            <person name="Siezen R.J."/>
        </authorList>
    </citation>
    <scope>NUCLEOTIDE SEQUENCE [LARGE SCALE GENOMIC DNA]</scope>
    <source>
        <strain evidence="20 21">Lpp126</strain>
    </source>
</reference>
<dbReference type="AlphaFoldDB" id="S2SFD2"/>
<accession>S2SFD2</accession>
<dbReference type="EMBL" id="ANKC01000051">
    <property type="protein sequence ID" value="EPC89092.1"/>
    <property type="molecule type" value="Genomic_DNA"/>
</dbReference>
<dbReference type="SMART" id="SM00387">
    <property type="entry name" value="HATPase_c"/>
    <property type="match status" value="1"/>
</dbReference>
<dbReference type="PANTHER" id="PTHR45453">
    <property type="entry name" value="PHOSPHATE REGULON SENSOR PROTEIN PHOR"/>
    <property type="match status" value="1"/>
</dbReference>
<evidence type="ECO:0000256" key="5">
    <source>
        <dbReference type="ARBA" id="ARBA00022679"/>
    </source>
</evidence>
<dbReference type="PROSITE" id="PS50110">
    <property type="entry name" value="RESPONSE_REGULATORY"/>
    <property type="match status" value="1"/>
</dbReference>
<feature type="domain" description="OmpR/PhoB-type" evidence="19">
    <location>
        <begin position="38"/>
        <end position="136"/>
    </location>
</feature>
<evidence type="ECO:0000256" key="6">
    <source>
        <dbReference type="ARBA" id="ARBA00022692"/>
    </source>
</evidence>
<protein>
    <recommendedName>
        <fullName evidence="3">histidine kinase</fullName>
        <ecNumber evidence="3">2.7.13.3</ecNumber>
    </recommendedName>
</protein>
<evidence type="ECO:0000256" key="13">
    <source>
        <dbReference type="ARBA" id="ARBA00023163"/>
    </source>
</evidence>
<dbReference type="GO" id="GO:0003677">
    <property type="term" value="F:DNA binding"/>
    <property type="evidence" value="ECO:0007669"/>
    <property type="project" value="UniProtKB-UniRule"/>
</dbReference>
<keyword evidence="8 16" id="KW-1133">Transmembrane helix</keyword>
<dbReference type="InterPro" id="IPR001867">
    <property type="entry name" value="OmpR/PhoB-type_DNA-bd"/>
</dbReference>
<evidence type="ECO:0000256" key="3">
    <source>
        <dbReference type="ARBA" id="ARBA00012438"/>
    </source>
</evidence>
<evidence type="ECO:0000256" key="15">
    <source>
        <dbReference type="PROSITE-ProRule" id="PRU01091"/>
    </source>
</evidence>
<evidence type="ECO:0000313" key="20">
    <source>
        <dbReference type="EMBL" id="EPC89092.1"/>
    </source>
</evidence>
<keyword evidence="10" id="KW-0805">Transcription regulation</keyword>
<feature type="DNA-binding region" description="OmpR/PhoB-type" evidence="15">
    <location>
        <begin position="38"/>
        <end position="136"/>
    </location>
</feature>
<keyword evidence="13" id="KW-0804">Transcription</keyword>
<dbReference type="InterPro" id="IPR050351">
    <property type="entry name" value="BphY/WalK/GraS-like"/>
</dbReference>
<dbReference type="SMART" id="SM00862">
    <property type="entry name" value="Trans_reg_C"/>
    <property type="match status" value="1"/>
</dbReference>
<dbReference type="SUPFAM" id="SSF55874">
    <property type="entry name" value="ATPase domain of HSP90 chaperone/DNA topoisomerase II/histidine kinase"/>
    <property type="match status" value="1"/>
</dbReference>
<keyword evidence="5" id="KW-0808">Transferase</keyword>
<dbReference type="InterPro" id="IPR003594">
    <property type="entry name" value="HATPase_dom"/>
</dbReference>
<feature type="domain" description="Histidine kinase" evidence="17">
    <location>
        <begin position="256"/>
        <end position="454"/>
    </location>
</feature>
<dbReference type="SUPFAM" id="SSF46894">
    <property type="entry name" value="C-terminal effector domain of the bipartite response regulators"/>
    <property type="match status" value="1"/>
</dbReference>
<dbReference type="Gene3D" id="1.10.10.10">
    <property type="entry name" value="Winged helix-like DNA-binding domain superfamily/Winged helix DNA-binding domain"/>
    <property type="match status" value="1"/>
</dbReference>
<evidence type="ECO:0000256" key="4">
    <source>
        <dbReference type="ARBA" id="ARBA00022475"/>
    </source>
</evidence>
<dbReference type="GO" id="GO:0005886">
    <property type="term" value="C:plasma membrane"/>
    <property type="evidence" value="ECO:0007669"/>
    <property type="project" value="UniProtKB-SubCell"/>
</dbReference>
<dbReference type="PROSITE" id="PS51755">
    <property type="entry name" value="OMPR_PHOB"/>
    <property type="match status" value="1"/>
</dbReference>
<evidence type="ECO:0000256" key="16">
    <source>
        <dbReference type="SAM" id="Phobius"/>
    </source>
</evidence>
<keyword evidence="12 16" id="KW-0472">Membrane</keyword>
<dbReference type="SUPFAM" id="SSF52172">
    <property type="entry name" value="CheY-like"/>
    <property type="match status" value="1"/>
</dbReference>
<dbReference type="Proteomes" id="UP000014243">
    <property type="component" value="Unassembled WGS sequence"/>
</dbReference>
<evidence type="ECO:0000256" key="7">
    <source>
        <dbReference type="ARBA" id="ARBA00022777"/>
    </source>
</evidence>
<feature type="transmembrane region" description="Helical" evidence="16">
    <location>
        <begin position="150"/>
        <end position="170"/>
    </location>
</feature>
<dbReference type="InterPro" id="IPR011006">
    <property type="entry name" value="CheY-like_superfamily"/>
</dbReference>
<dbReference type="PRINTS" id="PR00344">
    <property type="entry name" value="BCTRLSENSOR"/>
</dbReference>
<comment type="catalytic activity">
    <reaction evidence="1">
        <text>ATP + protein L-histidine = ADP + protein N-phospho-L-histidine.</text>
        <dbReference type="EC" id="2.7.13.3"/>
    </reaction>
</comment>
<dbReference type="Pfam" id="PF02518">
    <property type="entry name" value="HATPase_c"/>
    <property type="match status" value="1"/>
</dbReference>
<evidence type="ECO:0000259" key="17">
    <source>
        <dbReference type="PROSITE" id="PS50109"/>
    </source>
</evidence>
<dbReference type="Gene3D" id="6.10.250.690">
    <property type="match status" value="1"/>
</dbReference>
<sequence length="458" mass="51424">MAMNLGADDFLAKPIELPVLLAKIQGMLRRTYQYQQIDTNLSHGAFTLVPTDNQLKTAKQVVDLTPTETKLLSLLFSADGEVVSREAMIEKLWEGDDFIDRNALAVNMNRLRKKVTSIGLAQLIETVKGKGYRLASEGTSHDQAYCRSRWAIGLLLATLLATGFLASWLLANSFEIVLNMWFFAAAPLAVIVSIDYWRFRREWRQLQDDHPIDPVQITDPLSLAYYQKIKTLTQKLRATRDAAHEQEQETLDTLQLWTHQIKTPLTALDLLLQVEPVNAKDARLEISKIDRYLAVMLNYLKLTTLNTDLVLTELPLKPLVNETVRDLAKLFIAKDLTVTVGPLPTVISDSQWLHFIFEQLLTNAIKYTPHGSIKIYAKGDAVMVADTGIGILAEDLPRIFEQGYSGYNGRANQKASGLGLFLSKQIAEKLGLTLTVTSEIGQGSTFAIHFPQTRWQVE</sequence>
<dbReference type="InterPro" id="IPR016032">
    <property type="entry name" value="Sig_transdc_resp-reg_C-effctor"/>
</dbReference>
<dbReference type="EC" id="2.7.13.3" evidence="3"/>
<dbReference type="InterPro" id="IPR036890">
    <property type="entry name" value="HATPase_C_sf"/>
</dbReference>
<dbReference type="InterPro" id="IPR001789">
    <property type="entry name" value="Sig_transdc_resp-reg_receiver"/>
</dbReference>
<keyword evidence="4" id="KW-1003">Cell membrane</keyword>
<evidence type="ECO:0000256" key="10">
    <source>
        <dbReference type="ARBA" id="ARBA00023015"/>
    </source>
</evidence>
<name>S2SFD2_LACPA</name>
<proteinExistence type="predicted"/>
<dbReference type="Gene3D" id="3.30.565.10">
    <property type="entry name" value="Histidine kinase-like ATPase, C-terminal domain"/>
    <property type="match status" value="1"/>
</dbReference>
<dbReference type="GO" id="GO:0004721">
    <property type="term" value="F:phosphoprotein phosphatase activity"/>
    <property type="evidence" value="ECO:0007669"/>
    <property type="project" value="TreeGrafter"/>
</dbReference>
<keyword evidence="7 20" id="KW-0418">Kinase</keyword>
<evidence type="ECO:0000256" key="14">
    <source>
        <dbReference type="PROSITE-ProRule" id="PRU00169"/>
    </source>
</evidence>
<evidence type="ECO:0000259" key="18">
    <source>
        <dbReference type="PROSITE" id="PS50110"/>
    </source>
</evidence>
<dbReference type="InterPro" id="IPR005467">
    <property type="entry name" value="His_kinase_dom"/>
</dbReference>
<keyword evidence="9" id="KW-0902">Two-component regulatory system</keyword>
<dbReference type="PROSITE" id="PS50109">
    <property type="entry name" value="HIS_KIN"/>
    <property type="match status" value="1"/>
</dbReference>
<comment type="subcellular location">
    <subcellularLocation>
        <location evidence="2">Cell membrane</location>
        <topology evidence="2">Multi-pass membrane protein</topology>
    </subcellularLocation>
</comment>
<dbReference type="PANTHER" id="PTHR45453:SF2">
    <property type="entry name" value="HISTIDINE KINASE"/>
    <property type="match status" value="1"/>
</dbReference>
<keyword evidence="6 16" id="KW-0812">Transmembrane</keyword>
<evidence type="ECO:0000256" key="11">
    <source>
        <dbReference type="ARBA" id="ARBA00023125"/>
    </source>
</evidence>
<dbReference type="PATRIC" id="fig|1256206.3.peg.151"/>
<keyword evidence="11 15" id="KW-0238">DNA-binding</keyword>
<evidence type="ECO:0000256" key="9">
    <source>
        <dbReference type="ARBA" id="ARBA00023012"/>
    </source>
</evidence>
<dbReference type="GO" id="GO:0006355">
    <property type="term" value="P:regulation of DNA-templated transcription"/>
    <property type="evidence" value="ECO:0007669"/>
    <property type="project" value="InterPro"/>
</dbReference>
<dbReference type="CDD" id="cd00383">
    <property type="entry name" value="trans_reg_C"/>
    <property type="match status" value="1"/>
</dbReference>
<organism evidence="20 21">
    <name type="scientific">Lacticaseibacillus paracasei subsp. paracasei Lpp126</name>
    <dbReference type="NCBI Taxonomy" id="1256206"/>
    <lineage>
        <taxon>Bacteria</taxon>
        <taxon>Bacillati</taxon>
        <taxon>Bacillota</taxon>
        <taxon>Bacilli</taxon>
        <taxon>Lactobacillales</taxon>
        <taxon>Lactobacillaceae</taxon>
        <taxon>Lacticaseibacillus</taxon>
    </lineage>
</organism>
<evidence type="ECO:0000256" key="1">
    <source>
        <dbReference type="ARBA" id="ARBA00000085"/>
    </source>
</evidence>
<evidence type="ECO:0000256" key="8">
    <source>
        <dbReference type="ARBA" id="ARBA00022989"/>
    </source>
</evidence>
<evidence type="ECO:0000256" key="2">
    <source>
        <dbReference type="ARBA" id="ARBA00004651"/>
    </source>
</evidence>
<feature type="domain" description="Response regulatory" evidence="18">
    <location>
        <begin position="1"/>
        <end position="28"/>
    </location>
</feature>
<evidence type="ECO:0000256" key="12">
    <source>
        <dbReference type="ARBA" id="ARBA00023136"/>
    </source>
</evidence>
<dbReference type="InterPro" id="IPR004358">
    <property type="entry name" value="Sig_transdc_His_kin-like_C"/>
</dbReference>
<evidence type="ECO:0000259" key="19">
    <source>
        <dbReference type="PROSITE" id="PS51755"/>
    </source>
</evidence>
<dbReference type="GO" id="GO:0000155">
    <property type="term" value="F:phosphorelay sensor kinase activity"/>
    <property type="evidence" value="ECO:0007669"/>
    <property type="project" value="TreeGrafter"/>
</dbReference>
<dbReference type="InterPro" id="IPR036388">
    <property type="entry name" value="WH-like_DNA-bd_sf"/>
</dbReference>
<comment type="caution">
    <text evidence="14">Lacks conserved residue(s) required for the propagation of feature annotation.</text>
</comment>
<feature type="transmembrane region" description="Helical" evidence="16">
    <location>
        <begin position="176"/>
        <end position="197"/>
    </location>
</feature>
<evidence type="ECO:0000313" key="21">
    <source>
        <dbReference type="Proteomes" id="UP000014243"/>
    </source>
</evidence>